<evidence type="ECO:0000256" key="9">
    <source>
        <dbReference type="ARBA" id="ARBA00023022"/>
    </source>
</evidence>
<evidence type="ECO:0000313" key="12">
    <source>
        <dbReference type="EMBL" id="KAG9490737.1"/>
    </source>
</evidence>
<reference evidence="12" key="1">
    <citation type="thesis" date="2020" institute="ProQuest LLC" country="789 East Eisenhower Parkway, Ann Arbor, MI, USA">
        <title>Comparative Genomics and Chromosome Evolution.</title>
        <authorList>
            <person name="Mudd A.B."/>
        </authorList>
    </citation>
    <scope>NUCLEOTIDE SEQUENCE</scope>
    <source>
        <strain evidence="12">HN-11 Male</strain>
        <tissue evidence="12">Kidney and liver</tissue>
    </source>
</reference>
<keyword evidence="13" id="KW-1185">Reference proteome</keyword>
<keyword evidence="9" id="KW-0044">Antibiotic</keyword>
<dbReference type="Pfam" id="PF07359">
    <property type="entry name" value="LEAP-2"/>
    <property type="match status" value="1"/>
</dbReference>
<evidence type="ECO:0000256" key="3">
    <source>
        <dbReference type="ARBA" id="ARBA00008047"/>
    </source>
</evidence>
<sequence length="93" mass="10668">MLLQRSIGLFRVTMRGQLGKWTACLVLCALLVLQVEAAPLHNDCPKTAVRAKRMTPFWRTMAMRPVGAYCRDDIECFTGLCRNRRCCLKTFED</sequence>
<feature type="chain" id="PRO_5035212362" description="Liver-expressed antimicrobial peptide 2" evidence="11">
    <location>
        <begin position="38"/>
        <end position="93"/>
    </location>
</feature>
<dbReference type="GO" id="GO:0042742">
    <property type="term" value="P:defense response to bacterium"/>
    <property type="evidence" value="ECO:0007669"/>
    <property type="project" value="UniProtKB-KW"/>
</dbReference>
<evidence type="ECO:0000256" key="2">
    <source>
        <dbReference type="ARBA" id="ARBA00004613"/>
    </source>
</evidence>
<dbReference type="PANTHER" id="PTHR21007">
    <property type="entry name" value="LIVER EXPRESSED ANTIMICROBIAL PEPTIDE 2"/>
    <property type="match status" value="1"/>
</dbReference>
<name>A0A8J6FML7_ELECQ</name>
<comment type="function">
    <text evidence="1">Has an antimicrobial activity.</text>
</comment>
<evidence type="ECO:0000256" key="7">
    <source>
        <dbReference type="ARBA" id="ARBA00022685"/>
    </source>
</evidence>
<evidence type="ECO:0000313" key="13">
    <source>
        <dbReference type="Proteomes" id="UP000770717"/>
    </source>
</evidence>
<evidence type="ECO:0000256" key="6">
    <source>
        <dbReference type="ARBA" id="ARBA00022529"/>
    </source>
</evidence>
<organism evidence="12 13">
    <name type="scientific">Eleutherodactylus coqui</name>
    <name type="common">Puerto Rican coqui</name>
    <dbReference type="NCBI Taxonomy" id="57060"/>
    <lineage>
        <taxon>Eukaryota</taxon>
        <taxon>Metazoa</taxon>
        <taxon>Chordata</taxon>
        <taxon>Craniata</taxon>
        <taxon>Vertebrata</taxon>
        <taxon>Euteleostomi</taxon>
        <taxon>Amphibia</taxon>
        <taxon>Batrachia</taxon>
        <taxon>Anura</taxon>
        <taxon>Neobatrachia</taxon>
        <taxon>Hyloidea</taxon>
        <taxon>Eleutherodactylidae</taxon>
        <taxon>Eleutherodactylinae</taxon>
        <taxon>Eleutherodactylus</taxon>
        <taxon>Eleutherodactylus</taxon>
    </lineage>
</organism>
<proteinExistence type="inferred from homology"/>
<keyword evidence="8 11" id="KW-0732">Signal</keyword>
<dbReference type="EMBL" id="WNTK01000002">
    <property type="protein sequence ID" value="KAG9490737.1"/>
    <property type="molecule type" value="Genomic_DNA"/>
</dbReference>
<gene>
    <name evidence="12" type="ORF">GDO78_006195</name>
</gene>
<evidence type="ECO:0000256" key="1">
    <source>
        <dbReference type="ARBA" id="ARBA00002585"/>
    </source>
</evidence>
<evidence type="ECO:0000256" key="4">
    <source>
        <dbReference type="ARBA" id="ARBA00020494"/>
    </source>
</evidence>
<keyword evidence="6" id="KW-0929">Antimicrobial</keyword>
<keyword evidence="5" id="KW-0964">Secreted</keyword>
<protein>
    <recommendedName>
        <fullName evidence="4">Liver-expressed antimicrobial peptide 2</fullName>
    </recommendedName>
</protein>
<comment type="similarity">
    <text evidence="3">Belongs to the LEAP2 family.</text>
</comment>
<dbReference type="PANTHER" id="PTHR21007:SF1">
    <property type="entry name" value="LIVER-EXPRESSED ANTIMICROBIAL PEPTIDE 2"/>
    <property type="match status" value="1"/>
</dbReference>
<comment type="subcellular location">
    <subcellularLocation>
        <location evidence="2">Secreted</location>
    </subcellularLocation>
</comment>
<evidence type="ECO:0000256" key="11">
    <source>
        <dbReference type="SAM" id="SignalP"/>
    </source>
</evidence>
<dbReference type="InterPro" id="IPR009955">
    <property type="entry name" value="LEAP-2"/>
</dbReference>
<dbReference type="Gene3D" id="4.10.40.50">
    <property type="match status" value="1"/>
</dbReference>
<accession>A0A8J6FML7</accession>
<evidence type="ECO:0000256" key="8">
    <source>
        <dbReference type="ARBA" id="ARBA00022729"/>
    </source>
</evidence>
<dbReference type="OrthoDB" id="9450163at2759"/>
<comment type="caution">
    <text evidence="12">The sequence shown here is derived from an EMBL/GenBank/DDBJ whole genome shotgun (WGS) entry which is preliminary data.</text>
</comment>
<evidence type="ECO:0000256" key="5">
    <source>
        <dbReference type="ARBA" id="ARBA00022525"/>
    </source>
</evidence>
<dbReference type="AlphaFoldDB" id="A0A8J6FML7"/>
<keyword evidence="7" id="KW-0165">Cleavage on pair of basic residues</keyword>
<keyword evidence="10" id="KW-1015">Disulfide bond</keyword>
<feature type="signal peptide" evidence="11">
    <location>
        <begin position="1"/>
        <end position="37"/>
    </location>
</feature>
<dbReference type="Proteomes" id="UP000770717">
    <property type="component" value="Unassembled WGS sequence"/>
</dbReference>
<evidence type="ECO:0000256" key="10">
    <source>
        <dbReference type="ARBA" id="ARBA00023157"/>
    </source>
</evidence>
<dbReference type="GO" id="GO:0061844">
    <property type="term" value="P:antimicrobial humoral immune response mediated by antimicrobial peptide"/>
    <property type="evidence" value="ECO:0007669"/>
    <property type="project" value="TreeGrafter"/>
</dbReference>
<dbReference type="GO" id="GO:0005576">
    <property type="term" value="C:extracellular region"/>
    <property type="evidence" value="ECO:0007669"/>
    <property type="project" value="UniProtKB-SubCell"/>
</dbReference>